<dbReference type="InterPro" id="IPR001233">
    <property type="entry name" value="RtcB"/>
</dbReference>
<evidence type="ECO:0000256" key="4">
    <source>
        <dbReference type="ARBA" id="ARBA00022741"/>
    </source>
</evidence>
<dbReference type="Pfam" id="PF01139">
    <property type="entry name" value="RtcB"/>
    <property type="match status" value="1"/>
</dbReference>
<dbReference type="GO" id="GO:0030145">
    <property type="term" value="F:manganese ion binding"/>
    <property type="evidence" value="ECO:0007669"/>
    <property type="project" value="TreeGrafter"/>
</dbReference>
<dbReference type="AlphaFoldDB" id="A0A143YXG3"/>
<keyword evidence="13" id="KW-1185">Reference proteome</keyword>
<proteinExistence type="predicted"/>
<evidence type="ECO:0000313" key="12">
    <source>
        <dbReference type="EMBL" id="CZQ99626.1"/>
    </source>
</evidence>
<feature type="binding site" evidence="11">
    <location>
        <position position="284"/>
    </location>
    <ligand>
        <name>Mn(2+)</name>
        <dbReference type="ChEBI" id="CHEBI:29035"/>
        <label>2</label>
    </ligand>
</feature>
<keyword evidence="5" id="KW-0692">RNA repair</keyword>
<dbReference type="SUPFAM" id="SSF103365">
    <property type="entry name" value="Hypothetical protein PH1602"/>
    <property type="match status" value="1"/>
</dbReference>
<evidence type="ECO:0000256" key="2">
    <source>
        <dbReference type="ARBA" id="ARBA00022598"/>
    </source>
</evidence>
<evidence type="ECO:0000256" key="6">
    <source>
        <dbReference type="ARBA" id="ARBA00023134"/>
    </source>
</evidence>
<name>A0A143YXG3_9LACT</name>
<feature type="binding site" evidence="10">
    <location>
        <position position="414"/>
    </location>
    <ligand>
        <name>GMP</name>
        <dbReference type="ChEBI" id="CHEBI:58115"/>
    </ligand>
</feature>
<dbReference type="PANTHER" id="PTHR43749:SF2">
    <property type="entry name" value="RNA-SPLICING LIGASE RTCB"/>
    <property type="match status" value="1"/>
</dbReference>
<dbReference type="GO" id="GO:0005525">
    <property type="term" value="F:GTP binding"/>
    <property type="evidence" value="ECO:0007669"/>
    <property type="project" value="UniProtKB-KW"/>
</dbReference>
<keyword evidence="3 11" id="KW-0479">Metal-binding</keyword>
<evidence type="ECO:0000256" key="7">
    <source>
        <dbReference type="ARBA" id="ARBA00023211"/>
    </source>
</evidence>
<feature type="active site" description="GMP-histidine intermediate" evidence="9">
    <location>
        <position position="340"/>
    </location>
</feature>
<keyword evidence="4 10" id="KW-0547">Nucleotide-binding</keyword>
<reference evidence="12 13" key="1">
    <citation type="submission" date="2016-02" db="EMBL/GenBank/DDBJ databases">
        <authorList>
            <person name="Wen L."/>
            <person name="He K."/>
            <person name="Yang H."/>
        </authorList>
    </citation>
    <scope>NUCLEOTIDE SEQUENCE [LARGE SCALE GENOMIC DNA]</scope>
    <source>
        <strain evidence="12">Trichococcus palustris</strain>
    </source>
</reference>
<evidence type="ECO:0000256" key="5">
    <source>
        <dbReference type="ARBA" id="ARBA00022800"/>
    </source>
</evidence>
<dbReference type="Proteomes" id="UP000242754">
    <property type="component" value="Unassembled WGS sequence"/>
</dbReference>
<comment type="cofactor">
    <cofactor evidence="11">
        <name>Mn(2+)</name>
        <dbReference type="ChEBI" id="CHEBI:29035"/>
    </cofactor>
    <text evidence="11">Binds 2 manganese ions per subunit.</text>
</comment>
<feature type="binding site" evidence="11">
    <location>
        <position position="187"/>
    </location>
    <ligand>
        <name>Mn(2+)</name>
        <dbReference type="ChEBI" id="CHEBI:29035"/>
        <label>2</label>
    </ligand>
</feature>
<evidence type="ECO:0000256" key="9">
    <source>
        <dbReference type="PIRSR" id="PIRSR601233-1"/>
    </source>
</evidence>
<feature type="binding site" evidence="11">
    <location>
        <position position="170"/>
    </location>
    <ligand>
        <name>Mn(2+)</name>
        <dbReference type="ChEBI" id="CHEBI:29035"/>
        <label>1</label>
    </ligand>
</feature>
<dbReference type="GO" id="GO:0006281">
    <property type="term" value="P:DNA repair"/>
    <property type="evidence" value="ECO:0007669"/>
    <property type="project" value="TreeGrafter"/>
</dbReference>
<keyword evidence="6 10" id="KW-0342">GTP-binding</keyword>
<dbReference type="Gene3D" id="3.90.1860.10">
    <property type="entry name" value="tRNA-splicing ligase RtcB"/>
    <property type="match status" value="1"/>
</dbReference>
<feature type="binding site" evidence="11">
    <location>
        <position position="77"/>
    </location>
    <ligand>
        <name>Mn(2+)</name>
        <dbReference type="ChEBI" id="CHEBI:29035"/>
        <label>1</label>
    </ligand>
</feature>
<evidence type="ECO:0000313" key="13">
    <source>
        <dbReference type="Proteomes" id="UP000242754"/>
    </source>
</evidence>
<keyword evidence="2 12" id="KW-0436">Ligase</keyword>
<evidence type="ECO:0000256" key="11">
    <source>
        <dbReference type="PIRSR" id="PIRSR601233-3"/>
    </source>
</evidence>
<feature type="binding site" evidence="10">
    <location>
        <begin position="316"/>
        <end position="319"/>
    </location>
    <ligand>
        <name>GMP</name>
        <dbReference type="ChEBI" id="CHEBI:58115"/>
    </ligand>
</feature>
<dbReference type="OrthoDB" id="9802323at2"/>
<dbReference type="GO" id="GO:0170057">
    <property type="term" value="F:RNA ligase (GTP) activity"/>
    <property type="evidence" value="ECO:0007669"/>
    <property type="project" value="UniProtKB-EC"/>
</dbReference>
<dbReference type="InterPro" id="IPR052915">
    <property type="entry name" value="RtcB-like"/>
</dbReference>
<dbReference type="STRING" id="140314.SAMN04488076_10742"/>
<feature type="binding site" evidence="10">
    <location>
        <begin position="340"/>
        <end position="343"/>
    </location>
    <ligand>
        <name>GMP</name>
        <dbReference type="ChEBI" id="CHEBI:58115"/>
    </ligand>
</feature>
<feature type="binding site" evidence="10">
    <location>
        <begin position="169"/>
        <end position="173"/>
    </location>
    <ligand>
        <name>GMP</name>
        <dbReference type="ChEBI" id="CHEBI:58115"/>
    </ligand>
</feature>
<dbReference type="GO" id="GO:0006396">
    <property type="term" value="P:RNA processing"/>
    <property type="evidence" value="ECO:0007669"/>
    <property type="project" value="InterPro"/>
</dbReference>
<protein>
    <recommendedName>
        <fullName evidence="1">3'-phosphate/5'-hydroxy nucleic acid ligase</fullName>
        <ecNumber evidence="1">6.5.1.8</ecNumber>
    </recommendedName>
</protein>
<feature type="binding site" evidence="10">
    <location>
        <position position="323"/>
    </location>
    <ligand>
        <name>GMP</name>
        <dbReference type="ChEBI" id="CHEBI:58115"/>
    </ligand>
</feature>
<gene>
    <name evidence="12" type="ORF">Tpal_2397</name>
</gene>
<keyword evidence="7 11" id="KW-0464">Manganese</keyword>
<evidence type="ECO:0000256" key="8">
    <source>
        <dbReference type="ARBA" id="ARBA00047746"/>
    </source>
</evidence>
<dbReference type="GO" id="GO:0003909">
    <property type="term" value="F:DNA ligase activity"/>
    <property type="evidence" value="ECO:0007669"/>
    <property type="project" value="TreeGrafter"/>
</dbReference>
<organism evidence="12 13">
    <name type="scientific">Trichococcus palustris</name>
    <dbReference type="NCBI Taxonomy" id="140314"/>
    <lineage>
        <taxon>Bacteria</taxon>
        <taxon>Bacillati</taxon>
        <taxon>Bacillota</taxon>
        <taxon>Bacilli</taxon>
        <taxon>Lactobacillales</taxon>
        <taxon>Carnobacteriaceae</taxon>
        <taxon>Trichococcus</taxon>
    </lineage>
</organism>
<dbReference type="RefSeq" id="WP_087033947.1">
    <property type="nucleotide sequence ID" value="NZ_FJNE01000008.1"/>
</dbReference>
<dbReference type="GO" id="GO:0042245">
    <property type="term" value="P:RNA repair"/>
    <property type="evidence" value="ECO:0007669"/>
    <property type="project" value="UniProtKB-KW"/>
</dbReference>
<evidence type="ECO:0000256" key="1">
    <source>
        <dbReference type="ARBA" id="ARBA00012726"/>
    </source>
</evidence>
<accession>A0A143YXG3</accession>
<evidence type="ECO:0000256" key="3">
    <source>
        <dbReference type="ARBA" id="ARBA00022723"/>
    </source>
</evidence>
<sequence>MFTIFNPEEQKWPIKVWLEKEEQIGEECLQQAKNLANLPFLHQWVVLMPDTHSGYGMPIGGVIATEKIIIPNAVGVDIGCGMNFIQTNIPVERLLTIDTPNGKLAQAIAGDILRNVPSGFEHHKKKQTCESVTNFLMNLTPEEKAAMPQALMAELEDAYYQVGTLGSGNHFIELQTDDRGFLGIMIHSGSRNLGFKICHYFNDLAKEINKQEQSPIPPEWDLAYLSTESDIGKEYIRWMNVAMAFAAENRERMMQVVINEIRLWVAKHAGINHITFSDAVHCHHNYASLEEHYGKTVWIHRKGAISAKEGEMGIVPGAMGTYSYLVRGKGDLESFHSCSHGAGRRMSRLDAREQFSVQDTILDLKALGVFLAKAKRTDVGTESRFAYKAIDFVLSQELDLVEPMRRLKTIAVIKG</sequence>
<dbReference type="PANTHER" id="PTHR43749">
    <property type="entry name" value="RNA-SPLICING LIGASE RTCB"/>
    <property type="match status" value="1"/>
</dbReference>
<feature type="binding site" evidence="10">
    <location>
        <begin position="284"/>
        <end position="285"/>
    </location>
    <ligand>
        <name>GMP</name>
        <dbReference type="ChEBI" id="CHEBI:58115"/>
    </ligand>
</feature>
<dbReference type="EC" id="6.5.1.8" evidence="1"/>
<evidence type="ECO:0000256" key="10">
    <source>
        <dbReference type="PIRSR" id="PIRSR601233-2"/>
    </source>
</evidence>
<comment type="catalytic activity">
    <reaction evidence="8">
        <text>a 3'-end 3'-phospho-ribonucleotide-RNA + a 5'-end dephospho-ribonucleoside-RNA + GTP = a ribonucleotidyl-ribonucleotide-RNA + GMP + diphosphate</text>
        <dbReference type="Rhea" id="RHEA:68076"/>
        <dbReference type="Rhea" id="RHEA-COMP:10463"/>
        <dbReference type="Rhea" id="RHEA-COMP:13936"/>
        <dbReference type="Rhea" id="RHEA-COMP:17355"/>
        <dbReference type="ChEBI" id="CHEBI:33019"/>
        <dbReference type="ChEBI" id="CHEBI:37565"/>
        <dbReference type="ChEBI" id="CHEBI:58115"/>
        <dbReference type="ChEBI" id="CHEBI:83062"/>
        <dbReference type="ChEBI" id="CHEBI:138284"/>
        <dbReference type="ChEBI" id="CHEBI:173118"/>
        <dbReference type="EC" id="6.5.1.8"/>
    </reaction>
</comment>
<dbReference type="EMBL" id="FJNE01000008">
    <property type="protein sequence ID" value="CZQ99626.1"/>
    <property type="molecule type" value="Genomic_DNA"/>
</dbReference>
<dbReference type="InterPro" id="IPR036025">
    <property type="entry name" value="RtcB-like_sf"/>
</dbReference>